<dbReference type="EMBL" id="JACJTA010000001">
    <property type="protein sequence ID" value="MBD2603162.1"/>
    <property type="molecule type" value="Genomic_DNA"/>
</dbReference>
<evidence type="ECO:0000256" key="1">
    <source>
        <dbReference type="SAM" id="MobiDB-lite"/>
    </source>
</evidence>
<comment type="caution">
    <text evidence="2">The sequence shown here is derived from an EMBL/GenBank/DDBJ whole genome shotgun (WGS) entry which is preliminary data.</text>
</comment>
<evidence type="ECO:0000313" key="2">
    <source>
        <dbReference type="EMBL" id="MBD2603162.1"/>
    </source>
</evidence>
<dbReference type="InterPro" id="IPR036909">
    <property type="entry name" value="Cyt_c-like_dom_sf"/>
</dbReference>
<dbReference type="Proteomes" id="UP000660380">
    <property type="component" value="Unassembled WGS sequence"/>
</dbReference>
<dbReference type="RefSeq" id="WP_144238334.1">
    <property type="nucleotide sequence ID" value="NZ_JACJTA010000001.1"/>
</dbReference>
<feature type="region of interest" description="Disordered" evidence="1">
    <location>
        <begin position="583"/>
        <end position="664"/>
    </location>
</feature>
<evidence type="ECO:0008006" key="4">
    <source>
        <dbReference type="Google" id="ProtNLM"/>
    </source>
</evidence>
<gene>
    <name evidence="2" type="ORF">H6G81_01155</name>
</gene>
<dbReference type="Gene3D" id="1.10.760.10">
    <property type="entry name" value="Cytochrome c-like domain"/>
    <property type="match status" value="1"/>
</dbReference>
<organism evidence="2 3">
    <name type="scientific">Scytonema hofmannii FACHB-248</name>
    <dbReference type="NCBI Taxonomy" id="1842502"/>
    <lineage>
        <taxon>Bacteria</taxon>
        <taxon>Bacillati</taxon>
        <taxon>Cyanobacteriota</taxon>
        <taxon>Cyanophyceae</taxon>
        <taxon>Nostocales</taxon>
        <taxon>Scytonemataceae</taxon>
        <taxon>Scytonema</taxon>
    </lineage>
</organism>
<sequence>MRRFKLLSVLLIVAISFSLSIFVSYVFPNKVFGQIPLPDEDTLMVRRQAEVATNFVVQPPDPDRPLRPAERVPRDTYGDVGLTPVKTLAQLDRLLYPSIPTSVRERVLEGSEFFTTPQKVENGFGSVAMQTRCTGCHLNNLESVPNEGLLTGSSLVSRAGRTVTTNFSIVSGNTTDGGQAPGRRLDPVNPDGSVDFSRQSVNTSQELDAVNSTGRTAAFTVFGDFSPSQEEVNFLTSFDPLTNVPNFLGVTQNFGGFLQHVRPPSEELKALDPSLDCRPEAIPSIAEDRNLGTVDPVTGLSPLGFRRAITELAGPPYIGRGLIEAIPNVDISSAPDPNDARGDNSSLKTSSFQCTGDCITGATNTVPPNVPRGREDQLAEGLGRFGLRANGTEMMQFIVGGTFGTLSMTNRISPFEQVIADGNIAPYNRNCRSLLDDPEISVSIPFSARNFIRGTAPPEFGNNLLAVLNSRNPSRPIRGNSPAGRVQRGAQLFGVDLVAFANRTIAGKMPKRGDGLDRNAINQSDRMVGCVSCHTPIQRTGLSPALGDPSLGPDEQALVDALSYRWTPVFSDLNIHRGPTIDAERFAPTPRDPILISRSERIVPGDKSGKDSDDDDGDEKRKGKFGKTFTTYDLPRNLSSDAFSNQKGTADGDQFRTPPLTGIGRVGPPFLHDARVFLSTLNRDTTPGGTVTTNSRVTNAPLVIRSVDDAILAAIELHDLPAPDDSKTSKLRGGGCPVPRGGKVTNIIGNVIDYSLYGTSPENVICPPYDSELSTTHRGEAREVMARFRSLTRSDQQAMIDFLREL</sequence>
<reference evidence="2 3" key="1">
    <citation type="journal article" date="2020" name="ISME J.">
        <title>Comparative genomics reveals insights into cyanobacterial evolution and habitat adaptation.</title>
        <authorList>
            <person name="Chen M.Y."/>
            <person name="Teng W.K."/>
            <person name="Zhao L."/>
            <person name="Hu C.X."/>
            <person name="Zhou Y.K."/>
            <person name="Han B.P."/>
            <person name="Song L.R."/>
            <person name="Shu W.S."/>
        </authorList>
    </citation>
    <scope>NUCLEOTIDE SEQUENCE [LARGE SCALE GENOMIC DNA]</scope>
    <source>
        <strain evidence="2 3">FACHB-248</strain>
    </source>
</reference>
<name>A0ABR8GIG6_9CYAN</name>
<keyword evidence="3" id="KW-1185">Reference proteome</keyword>
<accession>A0ABR8GIG6</accession>
<protein>
    <recommendedName>
        <fullName evidence="4">Cytochrome c domain-containing protein</fullName>
    </recommendedName>
</protein>
<feature type="compositionally biased region" description="Polar residues" evidence="1">
    <location>
        <begin position="637"/>
        <end position="648"/>
    </location>
</feature>
<proteinExistence type="predicted"/>
<feature type="compositionally biased region" description="Basic and acidic residues" evidence="1">
    <location>
        <begin position="598"/>
        <end position="611"/>
    </location>
</feature>
<evidence type="ECO:0000313" key="3">
    <source>
        <dbReference type="Proteomes" id="UP000660380"/>
    </source>
</evidence>